<dbReference type="PANTHER" id="PTHR22835">
    <property type="entry name" value="ZINC FINGER FYVE DOMAIN CONTAINING PROTEIN"/>
    <property type="match status" value="1"/>
</dbReference>
<dbReference type="InterPro" id="IPR036514">
    <property type="entry name" value="SGNH_hydro_sf"/>
</dbReference>
<reference evidence="4" key="1">
    <citation type="submission" date="2024-07" db="EMBL/GenBank/DDBJ databases">
        <title>Two chromosome-level genome assemblies of Korean endemic species Abeliophyllum distichum and Forsythia ovata (Oleaceae).</title>
        <authorList>
            <person name="Jang H."/>
        </authorList>
    </citation>
    <scope>NUCLEOTIDE SEQUENCE [LARGE SCALE GENOMIC DNA]</scope>
</reference>
<sequence length="178" mass="19986">MVPQVIGTIVNAVGRVIGFGATQGVVPGNFPIGCLPIYLTRFQTDDLTAYDEIFHCLKDLNSFSIYHNERLQQVIEELKIGHPNTTIIYVDYYNAFLWVLSRARFFGFDLNSLQKACCGTGGAYNFSPTKMCGAPGVSVCPNPYKYISWDGVHLTQHAYKLMARWLISSNLRKSQLHV</sequence>
<dbReference type="SUPFAM" id="SSF52266">
    <property type="entry name" value="SGNH hydrolase"/>
    <property type="match status" value="1"/>
</dbReference>
<comment type="caution">
    <text evidence="3">The sequence shown here is derived from an EMBL/GenBank/DDBJ whole genome shotgun (WGS) entry which is preliminary data.</text>
</comment>
<dbReference type="Pfam" id="PF00657">
    <property type="entry name" value="Lipase_GDSL"/>
    <property type="match status" value="1"/>
</dbReference>
<evidence type="ECO:0000256" key="1">
    <source>
        <dbReference type="ARBA" id="ARBA00008668"/>
    </source>
</evidence>
<evidence type="ECO:0000313" key="3">
    <source>
        <dbReference type="EMBL" id="KAL2490458.1"/>
    </source>
</evidence>
<organism evidence="3 4">
    <name type="scientific">Abeliophyllum distichum</name>
    <dbReference type="NCBI Taxonomy" id="126358"/>
    <lineage>
        <taxon>Eukaryota</taxon>
        <taxon>Viridiplantae</taxon>
        <taxon>Streptophyta</taxon>
        <taxon>Embryophyta</taxon>
        <taxon>Tracheophyta</taxon>
        <taxon>Spermatophyta</taxon>
        <taxon>Magnoliopsida</taxon>
        <taxon>eudicotyledons</taxon>
        <taxon>Gunneridae</taxon>
        <taxon>Pentapetalae</taxon>
        <taxon>asterids</taxon>
        <taxon>lamiids</taxon>
        <taxon>Lamiales</taxon>
        <taxon>Oleaceae</taxon>
        <taxon>Forsythieae</taxon>
        <taxon>Abeliophyllum</taxon>
    </lineage>
</organism>
<protein>
    <submittedName>
        <fullName evidence="3">GDSL esterase/lipase</fullName>
    </submittedName>
</protein>
<dbReference type="EMBL" id="JBFOLK010000008">
    <property type="protein sequence ID" value="KAL2490458.1"/>
    <property type="molecule type" value="Genomic_DNA"/>
</dbReference>
<dbReference type="Proteomes" id="UP001604336">
    <property type="component" value="Unassembled WGS sequence"/>
</dbReference>
<dbReference type="AlphaFoldDB" id="A0ABD1RPX2"/>
<evidence type="ECO:0000256" key="2">
    <source>
        <dbReference type="ARBA" id="ARBA00023180"/>
    </source>
</evidence>
<keyword evidence="2" id="KW-0325">Glycoprotein</keyword>
<comment type="similarity">
    <text evidence="1">Belongs to the 'GDSL' lipolytic enzyme family.</text>
</comment>
<keyword evidence="4" id="KW-1185">Reference proteome</keyword>
<dbReference type="Gene3D" id="3.40.50.1110">
    <property type="entry name" value="SGNH hydrolase"/>
    <property type="match status" value="1"/>
</dbReference>
<name>A0ABD1RPX2_9LAMI</name>
<gene>
    <name evidence="3" type="ORF">Adt_26086</name>
</gene>
<dbReference type="PANTHER" id="PTHR22835:SF517">
    <property type="entry name" value="GDSL-LIKE LIPASE_ACYLHYDROLASE FAMILY PROTEIN, EXPRESSED"/>
    <property type="match status" value="1"/>
</dbReference>
<accession>A0ABD1RPX2</accession>
<proteinExistence type="inferred from homology"/>
<evidence type="ECO:0000313" key="4">
    <source>
        <dbReference type="Proteomes" id="UP001604336"/>
    </source>
</evidence>
<dbReference type="InterPro" id="IPR001087">
    <property type="entry name" value="GDSL"/>
</dbReference>